<dbReference type="EMBL" id="BK015085">
    <property type="protein sequence ID" value="DAD90395.1"/>
    <property type="molecule type" value="Genomic_DNA"/>
</dbReference>
<protein>
    <submittedName>
        <fullName evidence="1">Ribosomal L29 protein</fullName>
    </submittedName>
</protein>
<reference evidence="1" key="1">
    <citation type="journal article" date="2021" name="Proc. Natl. Acad. Sci. U.S.A.">
        <title>A Catalog of Tens of Thousands of Viruses from Human Metagenomes Reveals Hidden Associations with Chronic Diseases.</title>
        <authorList>
            <person name="Tisza M.J."/>
            <person name="Buck C.B."/>
        </authorList>
    </citation>
    <scope>NUCLEOTIDE SEQUENCE</scope>
    <source>
        <strain evidence="1">Ctdsp2</strain>
    </source>
</reference>
<name>A0A8S5N8L5_9CAUD</name>
<accession>A0A8S5N8L5</accession>
<evidence type="ECO:0000313" key="1">
    <source>
        <dbReference type="EMBL" id="DAD90395.1"/>
    </source>
</evidence>
<organism evidence="1">
    <name type="scientific">Myoviridae sp. ctdsp2</name>
    <dbReference type="NCBI Taxonomy" id="2826672"/>
    <lineage>
        <taxon>Viruses</taxon>
        <taxon>Duplodnaviria</taxon>
        <taxon>Heunggongvirae</taxon>
        <taxon>Uroviricota</taxon>
        <taxon>Caudoviricetes</taxon>
    </lineage>
</organism>
<sequence>MNRVEKLLIKAQEISEIKRKERLRNMTDEELDNRIEQLRTELGISKEQYESPGFHSWLMNKVQQLRGELDEKN</sequence>
<proteinExistence type="predicted"/>